<dbReference type="EMBL" id="GBXM01088750">
    <property type="protein sequence ID" value="JAH19827.1"/>
    <property type="molecule type" value="Transcribed_RNA"/>
</dbReference>
<protein>
    <submittedName>
        <fullName evidence="1">Uncharacterized protein</fullName>
    </submittedName>
</protein>
<organism evidence="1">
    <name type="scientific">Anguilla anguilla</name>
    <name type="common">European freshwater eel</name>
    <name type="synonym">Muraena anguilla</name>
    <dbReference type="NCBI Taxonomy" id="7936"/>
    <lineage>
        <taxon>Eukaryota</taxon>
        <taxon>Metazoa</taxon>
        <taxon>Chordata</taxon>
        <taxon>Craniata</taxon>
        <taxon>Vertebrata</taxon>
        <taxon>Euteleostomi</taxon>
        <taxon>Actinopterygii</taxon>
        <taxon>Neopterygii</taxon>
        <taxon>Teleostei</taxon>
        <taxon>Anguilliformes</taxon>
        <taxon>Anguillidae</taxon>
        <taxon>Anguilla</taxon>
    </lineage>
</organism>
<reference evidence="1" key="1">
    <citation type="submission" date="2014-11" db="EMBL/GenBank/DDBJ databases">
        <authorList>
            <person name="Amaro Gonzalez C."/>
        </authorList>
    </citation>
    <scope>NUCLEOTIDE SEQUENCE</scope>
</reference>
<dbReference type="AlphaFoldDB" id="A0A0E9QTS6"/>
<evidence type="ECO:0000313" key="1">
    <source>
        <dbReference type="EMBL" id="JAH19827.1"/>
    </source>
</evidence>
<name>A0A0E9QTS6_ANGAN</name>
<proteinExistence type="predicted"/>
<accession>A0A0E9QTS6</accession>
<sequence length="26" mass="2757">MQCGVLCGGCVGRSGWERLLNACNVM</sequence>
<reference evidence="1" key="2">
    <citation type="journal article" date="2015" name="Fish Shellfish Immunol.">
        <title>Early steps in the European eel (Anguilla anguilla)-Vibrio vulnificus interaction in the gills: Role of the RtxA13 toxin.</title>
        <authorList>
            <person name="Callol A."/>
            <person name="Pajuelo D."/>
            <person name="Ebbesson L."/>
            <person name="Teles M."/>
            <person name="MacKenzie S."/>
            <person name="Amaro C."/>
        </authorList>
    </citation>
    <scope>NUCLEOTIDE SEQUENCE</scope>
</reference>